<dbReference type="OrthoDB" id="424012at2759"/>
<keyword evidence="4" id="KW-0678">Repressor</keyword>
<dbReference type="InterPro" id="IPR037138">
    <property type="entry name" value="His_deacetylse_dom_sf"/>
</dbReference>
<dbReference type="InterPro" id="IPR023801">
    <property type="entry name" value="His_deacetylse_dom"/>
</dbReference>
<keyword evidence="8" id="KW-0804">Transcription</keyword>
<dbReference type="KEGG" id="shs:STEHIDRAFT_87305"/>
<reference evidence="14" key="1">
    <citation type="journal article" date="2012" name="Science">
        <title>The Paleozoic origin of enzymatic lignin decomposition reconstructed from 31 fungal genomes.</title>
        <authorList>
            <person name="Floudas D."/>
            <person name="Binder M."/>
            <person name="Riley R."/>
            <person name="Barry K."/>
            <person name="Blanchette R.A."/>
            <person name="Henrissat B."/>
            <person name="Martinez A.T."/>
            <person name="Otillar R."/>
            <person name="Spatafora J.W."/>
            <person name="Yadav J.S."/>
            <person name="Aerts A."/>
            <person name="Benoit I."/>
            <person name="Boyd A."/>
            <person name="Carlson A."/>
            <person name="Copeland A."/>
            <person name="Coutinho P.M."/>
            <person name="de Vries R.P."/>
            <person name="Ferreira P."/>
            <person name="Findley K."/>
            <person name="Foster B."/>
            <person name="Gaskell J."/>
            <person name="Glotzer D."/>
            <person name="Gorecki P."/>
            <person name="Heitman J."/>
            <person name="Hesse C."/>
            <person name="Hori C."/>
            <person name="Igarashi K."/>
            <person name="Jurgens J.A."/>
            <person name="Kallen N."/>
            <person name="Kersten P."/>
            <person name="Kohler A."/>
            <person name="Kuees U."/>
            <person name="Kumar T.K.A."/>
            <person name="Kuo A."/>
            <person name="LaButti K."/>
            <person name="Larrondo L.F."/>
            <person name="Lindquist E."/>
            <person name="Ling A."/>
            <person name="Lombard V."/>
            <person name="Lucas S."/>
            <person name="Lundell T."/>
            <person name="Martin R."/>
            <person name="McLaughlin D.J."/>
            <person name="Morgenstern I."/>
            <person name="Morin E."/>
            <person name="Murat C."/>
            <person name="Nagy L.G."/>
            <person name="Nolan M."/>
            <person name="Ohm R.A."/>
            <person name="Patyshakuliyeva A."/>
            <person name="Rokas A."/>
            <person name="Ruiz-Duenas F.J."/>
            <person name="Sabat G."/>
            <person name="Salamov A."/>
            <person name="Samejima M."/>
            <person name="Schmutz J."/>
            <person name="Slot J.C."/>
            <person name="St John F."/>
            <person name="Stenlid J."/>
            <person name="Sun H."/>
            <person name="Sun S."/>
            <person name="Syed K."/>
            <person name="Tsang A."/>
            <person name="Wiebenga A."/>
            <person name="Young D."/>
            <person name="Pisabarro A."/>
            <person name="Eastwood D.C."/>
            <person name="Martin F."/>
            <person name="Cullen D."/>
            <person name="Grigoriev I.V."/>
            <person name="Hibbett D.S."/>
        </authorList>
    </citation>
    <scope>NUCLEOTIDE SEQUENCE [LARGE SCALE GENOMIC DNA]</scope>
    <source>
        <strain evidence="14">FP-91666</strain>
    </source>
</reference>
<evidence type="ECO:0000256" key="6">
    <source>
        <dbReference type="ARBA" id="ARBA00022853"/>
    </source>
</evidence>
<dbReference type="AlphaFoldDB" id="R7RZR7"/>
<gene>
    <name evidence="13" type="ORF">STEHIDRAFT_87305</name>
</gene>
<dbReference type="PRINTS" id="PR01270">
    <property type="entry name" value="HDASUPER"/>
</dbReference>
<feature type="region of interest" description="Disordered" evidence="10">
    <location>
        <begin position="1"/>
        <end position="40"/>
    </location>
</feature>
<evidence type="ECO:0000256" key="7">
    <source>
        <dbReference type="ARBA" id="ARBA00023015"/>
    </source>
</evidence>
<keyword evidence="14" id="KW-1185">Reference proteome</keyword>
<evidence type="ECO:0000256" key="8">
    <source>
        <dbReference type="ARBA" id="ARBA00023163"/>
    </source>
</evidence>
<evidence type="ECO:0000256" key="1">
    <source>
        <dbReference type="ARBA" id="ARBA00004123"/>
    </source>
</evidence>
<dbReference type="GO" id="GO:0141221">
    <property type="term" value="F:histone deacetylase activity, hydrolytic mechanism"/>
    <property type="evidence" value="ECO:0007669"/>
    <property type="project" value="UniProtKB-EC"/>
</dbReference>
<name>R7RZR7_STEHR</name>
<sequence>MDGDANGTAPPELSEDWNMASADAPTEPSEPRESLPPAPDNLTVGYVYEPQMMLHSDENTSSAGDHPEQPARIRYIYDLFHQHKCLVRMRKLKIRKAEKEEVLLVHSEALWEHVMQLRDMSPEEFTLSESFYEADSLYVHPMTPLSARLSCGGVIEATLAVARGELLKTFAIVRPPGHHAEPNRPMGFCFFNNVSVAIKVMQNLTPIKKVLILDWDVHHGNGTQKAFNEDPNVLYISLHRYEGGRFYPSGPFGSMVSSGEGPGLGFSVNIPWPEKGTGDADYIHAFQRIVMPIAIEFSPEMVIISAGFDAAEGDHLGECKVTPAGYAHMTHMLSGLAGGRVVVALEGGYNLEATSTSALSVGRTLLGEAPPELGPLVASEAASETVWQVAVHQSKYWHNLDPKACEPKDEFEDNTFSIPEILKEHRQAYMYQKHNMLEVPFLYEEQQDRFSQQIMCTKEIFDKDVLVIFTHGFGDLRVEIANTLECNVHMEHSYLIDASRKLVEWITNEKYALLDINILPRPVPANRAYEKRKPEEYTRDLMTYLWDNYVVITNAKHIVLIGHGPGVLALRELMDARMAAIMRKVFLVVQVVGHADVPLLPKKDPDAIKWYHKNSLVIIPSRHYLRAKGNPQEVVWRKRHGAICEIDEEKAIKLLTKALPVIRQTVRNAVGQQG</sequence>
<evidence type="ECO:0000256" key="5">
    <source>
        <dbReference type="ARBA" id="ARBA00022801"/>
    </source>
</evidence>
<dbReference type="InterPro" id="IPR019154">
    <property type="entry name" value="Arb2-like_domain"/>
</dbReference>
<comment type="similarity">
    <text evidence="2">Belongs to the histone deacetylase family. HD type 2 subfamily.</text>
</comment>
<keyword evidence="5" id="KW-0378">Hydrolase</keyword>
<evidence type="ECO:0000256" key="3">
    <source>
        <dbReference type="ARBA" id="ARBA00012111"/>
    </source>
</evidence>
<dbReference type="GeneID" id="18807496"/>
<dbReference type="RefSeq" id="XP_007310481.1">
    <property type="nucleotide sequence ID" value="XM_007310419.1"/>
</dbReference>
<dbReference type="InterPro" id="IPR000286">
    <property type="entry name" value="HDACs"/>
</dbReference>
<dbReference type="EMBL" id="JH687398">
    <property type="protein sequence ID" value="EIM80343.1"/>
    <property type="molecule type" value="Genomic_DNA"/>
</dbReference>
<protein>
    <recommendedName>
        <fullName evidence="3">histone deacetylase</fullName>
        <ecNumber evidence="3">3.5.1.98</ecNumber>
    </recommendedName>
</protein>
<dbReference type="Pfam" id="PF09757">
    <property type="entry name" value="Arb2-like"/>
    <property type="match status" value="1"/>
</dbReference>
<keyword evidence="7" id="KW-0805">Transcription regulation</keyword>
<accession>R7RZR7</accession>
<evidence type="ECO:0000256" key="4">
    <source>
        <dbReference type="ARBA" id="ARBA00022491"/>
    </source>
</evidence>
<dbReference type="GO" id="GO:0040029">
    <property type="term" value="P:epigenetic regulation of gene expression"/>
    <property type="evidence" value="ECO:0007669"/>
    <property type="project" value="TreeGrafter"/>
</dbReference>
<feature type="domain" description="Arb2-like" evidence="12">
    <location>
        <begin position="420"/>
        <end position="664"/>
    </location>
</feature>
<keyword evidence="9" id="KW-0539">Nucleus</keyword>
<dbReference type="Pfam" id="PF00850">
    <property type="entry name" value="Hist_deacetyl"/>
    <property type="match status" value="1"/>
</dbReference>
<proteinExistence type="inferred from homology"/>
<dbReference type="InterPro" id="IPR023696">
    <property type="entry name" value="Ureohydrolase_dom_sf"/>
</dbReference>
<dbReference type="Proteomes" id="UP000053927">
    <property type="component" value="Unassembled WGS sequence"/>
</dbReference>
<dbReference type="Gene3D" id="3.40.800.20">
    <property type="entry name" value="Histone deacetylase domain"/>
    <property type="match status" value="1"/>
</dbReference>
<dbReference type="SUPFAM" id="SSF52768">
    <property type="entry name" value="Arginase/deacetylase"/>
    <property type="match status" value="1"/>
</dbReference>
<dbReference type="EC" id="3.5.1.98" evidence="3"/>
<keyword evidence="6" id="KW-0156">Chromatin regulator</keyword>
<dbReference type="PANTHER" id="PTHR10625:SF5">
    <property type="entry name" value="HISTONE DEACETYLASE"/>
    <property type="match status" value="1"/>
</dbReference>
<dbReference type="PANTHER" id="PTHR10625">
    <property type="entry name" value="HISTONE DEACETYLASE HDAC1-RELATED"/>
    <property type="match status" value="1"/>
</dbReference>
<organism evidence="13 14">
    <name type="scientific">Stereum hirsutum (strain FP-91666)</name>
    <name type="common">White-rot fungus</name>
    <dbReference type="NCBI Taxonomy" id="721885"/>
    <lineage>
        <taxon>Eukaryota</taxon>
        <taxon>Fungi</taxon>
        <taxon>Dikarya</taxon>
        <taxon>Basidiomycota</taxon>
        <taxon>Agaricomycotina</taxon>
        <taxon>Agaricomycetes</taxon>
        <taxon>Russulales</taxon>
        <taxon>Stereaceae</taxon>
        <taxon>Stereum</taxon>
    </lineage>
</organism>
<evidence type="ECO:0000256" key="10">
    <source>
        <dbReference type="SAM" id="MobiDB-lite"/>
    </source>
</evidence>
<dbReference type="eggNOG" id="KOG1343">
    <property type="taxonomic scope" value="Eukaryota"/>
</dbReference>
<evidence type="ECO:0000313" key="14">
    <source>
        <dbReference type="Proteomes" id="UP000053927"/>
    </source>
</evidence>
<evidence type="ECO:0000313" key="13">
    <source>
        <dbReference type="EMBL" id="EIM80343.1"/>
    </source>
</evidence>
<evidence type="ECO:0000259" key="12">
    <source>
        <dbReference type="Pfam" id="PF09757"/>
    </source>
</evidence>
<evidence type="ECO:0000256" key="9">
    <source>
        <dbReference type="ARBA" id="ARBA00023242"/>
    </source>
</evidence>
<evidence type="ECO:0000259" key="11">
    <source>
        <dbReference type="Pfam" id="PF00850"/>
    </source>
</evidence>
<dbReference type="GO" id="GO:0000118">
    <property type="term" value="C:histone deacetylase complex"/>
    <property type="evidence" value="ECO:0007669"/>
    <property type="project" value="TreeGrafter"/>
</dbReference>
<feature type="domain" description="Histone deacetylase" evidence="11">
    <location>
        <begin position="66"/>
        <end position="361"/>
    </location>
</feature>
<evidence type="ECO:0000256" key="2">
    <source>
        <dbReference type="ARBA" id="ARBA00007738"/>
    </source>
</evidence>
<dbReference type="OMA" id="CFVSPAC"/>
<comment type="subcellular location">
    <subcellularLocation>
        <location evidence="1">Nucleus</location>
    </subcellularLocation>
</comment>